<dbReference type="AlphaFoldDB" id="A0A081P7F0"/>
<keyword evidence="2" id="KW-1185">Reference proteome</keyword>
<dbReference type="Proteomes" id="UP000028123">
    <property type="component" value="Unassembled WGS sequence"/>
</dbReference>
<organism evidence="1 2">
    <name type="scientific">Paenibacillus tyrfis</name>
    <dbReference type="NCBI Taxonomy" id="1501230"/>
    <lineage>
        <taxon>Bacteria</taxon>
        <taxon>Bacillati</taxon>
        <taxon>Bacillota</taxon>
        <taxon>Bacilli</taxon>
        <taxon>Bacillales</taxon>
        <taxon>Paenibacillaceae</taxon>
        <taxon>Paenibacillus</taxon>
    </lineage>
</organism>
<sequence length="102" mass="11746">MLKRVTLVLEAGENDFELTDAYLTPDESHAFFISNHIVHYTMASRTQNHRIYVECGARLILGKTHKGDIAIFDLHEKLHAMTAYELLNFHVLHDADKLSLIR</sequence>
<dbReference type="OrthoDB" id="2615231at2"/>
<dbReference type="RefSeq" id="WP_036679461.1">
    <property type="nucleotide sequence ID" value="NZ_JNVM01000006.1"/>
</dbReference>
<dbReference type="EMBL" id="JNVM01000006">
    <property type="protein sequence ID" value="KEQ26623.1"/>
    <property type="molecule type" value="Genomic_DNA"/>
</dbReference>
<reference evidence="1 2" key="1">
    <citation type="submission" date="2014-06" db="EMBL/GenBank/DDBJ databases">
        <title>Draft genome sequence of Paenibacillus sp. MSt1.</title>
        <authorList>
            <person name="Aw Y.K."/>
            <person name="Ong K.S."/>
            <person name="Gan H.M."/>
            <person name="Lee S.M."/>
        </authorList>
    </citation>
    <scope>NUCLEOTIDE SEQUENCE [LARGE SCALE GENOMIC DNA]</scope>
    <source>
        <strain evidence="1 2">MSt1</strain>
    </source>
</reference>
<accession>A0A081P7F0</accession>
<gene>
    <name evidence="1" type="ORF">ET33_32805</name>
</gene>
<evidence type="ECO:0000313" key="2">
    <source>
        <dbReference type="Proteomes" id="UP000028123"/>
    </source>
</evidence>
<proteinExistence type="predicted"/>
<evidence type="ECO:0000313" key="1">
    <source>
        <dbReference type="EMBL" id="KEQ26623.1"/>
    </source>
</evidence>
<comment type="caution">
    <text evidence="1">The sequence shown here is derived from an EMBL/GenBank/DDBJ whole genome shotgun (WGS) entry which is preliminary data.</text>
</comment>
<protein>
    <submittedName>
        <fullName evidence="1">Uncharacterized protein</fullName>
    </submittedName>
</protein>
<name>A0A081P7F0_9BACL</name>